<sequence>MGNGHEDYGARISSTSPCDELVNFQGLILPSDMELAEFAADVEN</sequence>
<proteinExistence type="predicted"/>
<reference evidence="1 2" key="1">
    <citation type="submission" date="2015-01" db="EMBL/GenBank/DDBJ databases">
        <title>Evolution of Trichinella species and genotypes.</title>
        <authorList>
            <person name="Korhonen P.K."/>
            <person name="Edoardo P."/>
            <person name="Giuseppe L.R."/>
            <person name="Gasser R.B."/>
        </authorList>
    </citation>
    <scope>NUCLEOTIDE SEQUENCE [LARGE SCALE GENOMIC DNA]</scope>
    <source>
        <strain evidence="1">ISS37</strain>
    </source>
</reference>
<evidence type="ECO:0000313" key="1">
    <source>
        <dbReference type="EMBL" id="KRX11501.1"/>
    </source>
</evidence>
<comment type="caution">
    <text evidence="1">The sequence shown here is derived from an EMBL/GenBank/DDBJ whole genome shotgun (WGS) entry which is preliminary data.</text>
</comment>
<organism evidence="1 2">
    <name type="scientific">Trichinella nelsoni</name>
    <dbReference type="NCBI Taxonomy" id="6336"/>
    <lineage>
        <taxon>Eukaryota</taxon>
        <taxon>Metazoa</taxon>
        <taxon>Ecdysozoa</taxon>
        <taxon>Nematoda</taxon>
        <taxon>Enoplea</taxon>
        <taxon>Dorylaimia</taxon>
        <taxon>Trichinellida</taxon>
        <taxon>Trichinellidae</taxon>
        <taxon>Trichinella</taxon>
    </lineage>
</organism>
<protein>
    <submittedName>
        <fullName evidence="1">Uncharacterized protein</fullName>
    </submittedName>
</protein>
<accession>A0A0V0RAH4</accession>
<name>A0A0V0RAH4_9BILA</name>
<dbReference type="OrthoDB" id="153872at2759"/>
<evidence type="ECO:0000313" key="2">
    <source>
        <dbReference type="Proteomes" id="UP000054630"/>
    </source>
</evidence>
<dbReference type="Proteomes" id="UP000054630">
    <property type="component" value="Unassembled WGS sequence"/>
</dbReference>
<keyword evidence="2" id="KW-1185">Reference proteome</keyword>
<gene>
    <name evidence="1" type="ORF">T07_9556</name>
</gene>
<feature type="non-terminal residue" evidence="1">
    <location>
        <position position="44"/>
    </location>
</feature>
<dbReference type="EMBL" id="JYDL01002060">
    <property type="protein sequence ID" value="KRX11501.1"/>
    <property type="molecule type" value="Genomic_DNA"/>
</dbReference>
<dbReference type="AlphaFoldDB" id="A0A0V0RAH4"/>